<keyword evidence="2 6" id="KW-0812">Transmembrane</keyword>
<dbReference type="PANTHER" id="PTHR23502:SF60">
    <property type="entry name" value="MAJOR FACILITATOR SUPERFAMILY (MFS) PROFILE DOMAIN-CONTAINING PROTEIN-RELATED"/>
    <property type="match status" value="1"/>
</dbReference>
<feature type="transmembrane region" description="Helical" evidence="6">
    <location>
        <begin position="124"/>
        <end position="145"/>
    </location>
</feature>
<feature type="transmembrane region" description="Helical" evidence="6">
    <location>
        <begin position="330"/>
        <end position="349"/>
    </location>
</feature>
<dbReference type="EMBL" id="MF197864">
    <property type="protein sequence ID" value="ASK38705.1"/>
    <property type="molecule type" value="Genomic_DNA"/>
</dbReference>
<comment type="subcellular location">
    <subcellularLocation>
        <location evidence="1">Membrane</location>
        <topology evidence="1">Multi-pass membrane protein</topology>
    </subcellularLocation>
</comment>
<dbReference type="SUPFAM" id="SSF103473">
    <property type="entry name" value="MFS general substrate transporter"/>
    <property type="match status" value="1"/>
</dbReference>
<evidence type="ECO:0000256" key="5">
    <source>
        <dbReference type="SAM" id="MobiDB-lite"/>
    </source>
</evidence>
<keyword evidence="4 6" id="KW-0472">Membrane</keyword>
<dbReference type="GO" id="GO:0016020">
    <property type="term" value="C:membrane"/>
    <property type="evidence" value="ECO:0007669"/>
    <property type="project" value="UniProtKB-SubCell"/>
</dbReference>
<gene>
    <name evidence="8" type="primary">pvL12</name>
</gene>
<dbReference type="PANTHER" id="PTHR23502">
    <property type="entry name" value="MAJOR FACILITATOR SUPERFAMILY"/>
    <property type="match status" value="1"/>
</dbReference>
<protein>
    <submittedName>
        <fullName evidence="8">Major facilitator superfamily transporter</fullName>
    </submittedName>
</protein>
<accession>A0A3G1IHI1</accession>
<dbReference type="PROSITE" id="PS50850">
    <property type="entry name" value="MFS"/>
    <property type="match status" value="1"/>
</dbReference>
<proteinExistence type="predicted"/>
<sequence length="502" mass="54860">MSAEAEKQSSSPADSSLQTIHDDRDQPPGDAEDPTLITWDGPDDPANPKNWSRRRKWAATMVVSGFNFISPLASAMIAPCLPALAAELDITSSVEQSMALSVFVLGYAVGPLVVGPLSELYGRVPVLQTSNLVFLLFNLACGLARTKGEMIAFRFIAGLGGSAPQATGGGVLGDLWATEERGRALAFYSLAPLLGPAVGPIAGGFVAENTSWRWIFYATTISNGVVMLLGFLLLQETRASVLLERKKRRRIRETGSKAWHTETDNPDHTLRNIILTALNRPFRLLFTQPIVQVLAVYLAYIYGIVYLVLASFPDLWTSPDHYGESVGIGGLNYIALACGFLLGAYLCAPTQDRIYRRLKDRNGGVGRPEYRIPLMIPSAILVPVGLFIYGWTAEYRTFWIGPDIGIALYAAGYITSFQCVQVYIVDTYTNYAASALASVTVLRSLCAFTFPLFAPKMYDALGYGWGNSMLAFIAMGLGWPGPFVLWRYGQALRERSPYAAEI</sequence>
<dbReference type="FunFam" id="1.20.1250.20:FF:000011">
    <property type="entry name" value="MFS multidrug transporter, putative"/>
    <property type="match status" value="1"/>
</dbReference>
<feature type="transmembrane region" description="Helical" evidence="6">
    <location>
        <begin position="404"/>
        <end position="424"/>
    </location>
</feature>
<dbReference type="Gene3D" id="1.20.1250.20">
    <property type="entry name" value="MFS general substrate transporter like domains"/>
    <property type="match status" value="1"/>
</dbReference>
<feature type="compositionally biased region" description="Polar residues" evidence="5">
    <location>
        <begin position="8"/>
        <end position="19"/>
    </location>
</feature>
<feature type="transmembrane region" description="Helical" evidence="6">
    <location>
        <begin position="370"/>
        <end position="392"/>
    </location>
</feature>
<feature type="transmembrane region" description="Helical" evidence="6">
    <location>
        <begin position="184"/>
        <end position="202"/>
    </location>
</feature>
<evidence type="ECO:0000256" key="4">
    <source>
        <dbReference type="ARBA" id="ARBA00023136"/>
    </source>
</evidence>
<dbReference type="InterPro" id="IPR020846">
    <property type="entry name" value="MFS_dom"/>
</dbReference>
<dbReference type="CDD" id="cd17323">
    <property type="entry name" value="MFS_Tpo1_MDR_like"/>
    <property type="match status" value="1"/>
</dbReference>
<name>A0A3G1IHI1_PAEDI</name>
<feature type="transmembrane region" description="Helical" evidence="6">
    <location>
        <begin position="214"/>
        <end position="234"/>
    </location>
</feature>
<dbReference type="Pfam" id="PF07690">
    <property type="entry name" value="MFS_1"/>
    <property type="match status" value="1"/>
</dbReference>
<feature type="transmembrane region" description="Helical" evidence="6">
    <location>
        <begin position="98"/>
        <end position="117"/>
    </location>
</feature>
<evidence type="ECO:0000313" key="8">
    <source>
        <dbReference type="EMBL" id="ASK38705.1"/>
    </source>
</evidence>
<dbReference type="AlphaFoldDB" id="A0A3G1IHI1"/>
<feature type="transmembrane region" description="Helical" evidence="6">
    <location>
        <begin position="431"/>
        <end position="453"/>
    </location>
</feature>
<feature type="transmembrane region" description="Helical" evidence="6">
    <location>
        <begin position="465"/>
        <end position="486"/>
    </location>
</feature>
<dbReference type="InterPro" id="IPR036259">
    <property type="entry name" value="MFS_trans_sf"/>
</dbReference>
<dbReference type="InterPro" id="IPR011701">
    <property type="entry name" value="MFS"/>
</dbReference>
<evidence type="ECO:0000256" key="1">
    <source>
        <dbReference type="ARBA" id="ARBA00004141"/>
    </source>
</evidence>
<keyword evidence="3 6" id="KW-1133">Transmembrane helix</keyword>
<feature type="transmembrane region" description="Helical" evidence="6">
    <location>
        <begin position="290"/>
        <end position="310"/>
    </location>
</feature>
<evidence type="ECO:0000256" key="6">
    <source>
        <dbReference type="SAM" id="Phobius"/>
    </source>
</evidence>
<feature type="region of interest" description="Disordered" evidence="5">
    <location>
        <begin position="1"/>
        <end position="51"/>
    </location>
</feature>
<feature type="transmembrane region" description="Helical" evidence="6">
    <location>
        <begin position="57"/>
        <end position="78"/>
    </location>
</feature>
<evidence type="ECO:0000256" key="2">
    <source>
        <dbReference type="ARBA" id="ARBA00022692"/>
    </source>
</evidence>
<dbReference type="GO" id="GO:0022857">
    <property type="term" value="F:transmembrane transporter activity"/>
    <property type="evidence" value="ECO:0007669"/>
    <property type="project" value="InterPro"/>
</dbReference>
<organism evidence="8">
    <name type="scientific">Paecilomyces divaricatus</name>
    <name type="common">Penicillium divaricatum</name>
    <dbReference type="NCBI Taxonomy" id="644132"/>
    <lineage>
        <taxon>Eukaryota</taxon>
        <taxon>Fungi</taxon>
        <taxon>Dikarya</taxon>
        <taxon>Ascomycota</taxon>
        <taxon>Pezizomycotina</taxon>
        <taxon>Eurotiomycetes</taxon>
        <taxon>Eurotiomycetidae</taxon>
        <taxon>Eurotiales</taxon>
        <taxon>Thermoascaceae</taxon>
        <taxon>Paecilomyces</taxon>
    </lineage>
</organism>
<evidence type="ECO:0000259" key="7">
    <source>
        <dbReference type="PROSITE" id="PS50850"/>
    </source>
</evidence>
<evidence type="ECO:0000256" key="3">
    <source>
        <dbReference type="ARBA" id="ARBA00022989"/>
    </source>
</evidence>
<reference evidence="8" key="1">
    <citation type="journal article" date="2017" name="Chem. Commun. (Camb.)">
        <title>Genetic and chemical characterisation of the cornexistin pathway provides further insight into maleidride biosynthesis.</title>
        <authorList>
            <person name="Williams K."/>
            <person name="Szwalbe A.J."/>
            <person name="Dickson C."/>
            <person name="Desson T.R."/>
            <person name="Mulholland N.P."/>
            <person name="Vincent J.L."/>
            <person name="Clough J.M."/>
            <person name="Bailey A.M."/>
            <person name="Butts C.P."/>
            <person name="Willis C.L."/>
            <person name="Simpson T.J."/>
            <person name="Cox R.J."/>
        </authorList>
    </citation>
    <scope>NUCLEOTIDE SEQUENCE</scope>
</reference>
<feature type="transmembrane region" description="Helical" evidence="6">
    <location>
        <begin position="151"/>
        <end position="172"/>
    </location>
</feature>
<feature type="domain" description="Major facilitator superfamily (MFS) profile" evidence="7">
    <location>
        <begin position="59"/>
        <end position="493"/>
    </location>
</feature>